<comment type="cofactor">
    <cofactor evidence="1">
        <name>FAD</name>
        <dbReference type="ChEBI" id="CHEBI:57692"/>
    </cofactor>
</comment>
<dbReference type="Gene3D" id="3.50.50.60">
    <property type="entry name" value="FAD/NAD(P)-binding domain"/>
    <property type="match status" value="2"/>
</dbReference>
<organism evidence="9 10">
    <name type="scientific">Pseudonocardia sulfidoxydans NBRC 16205</name>
    <dbReference type="NCBI Taxonomy" id="1223511"/>
    <lineage>
        <taxon>Bacteria</taxon>
        <taxon>Bacillati</taxon>
        <taxon>Actinomycetota</taxon>
        <taxon>Actinomycetes</taxon>
        <taxon>Pseudonocardiales</taxon>
        <taxon>Pseudonocardiaceae</taxon>
        <taxon>Pseudonocardia</taxon>
    </lineage>
</organism>
<proteinExistence type="inferred from homology"/>
<protein>
    <submittedName>
        <fullName evidence="9">Cyclohexanone monooxygenase</fullName>
    </submittedName>
</protein>
<dbReference type="InterPro" id="IPR023753">
    <property type="entry name" value="FAD/NAD-binding_dom"/>
</dbReference>
<keyword evidence="7 9" id="KW-0503">Monooxygenase</keyword>
<keyword evidence="6" id="KW-0560">Oxidoreductase</keyword>
<dbReference type="RefSeq" id="WP_222596342.1">
    <property type="nucleotide sequence ID" value="NZ_BJVJ01000045.1"/>
</dbReference>
<dbReference type="SUPFAM" id="SSF51905">
    <property type="entry name" value="FAD/NAD(P)-binding domain"/>
    <property type="match status" value="2"/>
</dbReference>
<comment type="similarity">
    <text evidence="2">Belongs to the FAD-binding monooxygenase family.</text>
</comment>
<dbReference type="PANTHER" id="PTHR43098">
    <property type="entry name" value="L-ORNITHINE N(5)-MONOOXYGENASE-RELATED"/>
    <property type="match status" value="1"/>
</dbReference>
<evidence type="ECO:0000256" key="6">
    <source>
        <dbReference type="ARBA" id="ARBA00023002"/>
    </source>
</evidence>
<dbReference type="EMBL" id="BJVJ01000045">
    <property type="protein sequence ID" value="GEL25084.1"/>
    <property type="molecule type" value="Genomic_DNA"/>
</dbReference>
<feature type="domain" description="FAD/NAD(P)-binding" evidence="8">
    <location>
        <begin position="36"/>
        <end position="241"/>
    </location>
</feature>
<accession>A0A511DMR4</accession>
<dbReference type="InterPro" id="IPR050775">
    <property type="entry name" value="FAD-binding_Monooxygenases"/>
</dbReference>
<evidence type="ECO:0000256" key="4">
    <source>
        <dbReference type="ARBA" id="ARBA00022827"/>
    </source>
</evidence>
<evidence type="ECO:0000259" key="8">
    <source>
        <dbReference type="Pfam" id="PF07992"/>
    </source>
</evidence>
<evidence type="ECO:0000256" key="7">
    <source>
        <dbReference type="ARBA" id="ARBA00023033"/>
    </source>
</evidence>
<reference evidence="9 10" key="1">
    <citation type="submission" date="2019-07" db="EMBL/GenBank/DDBJ databases">
        <title>Whole genome shotgun sequence of Pseudonocardia sulfidoxydans NBRC 16205.</title>
        <authorList>
            <person name="Hosoyama A."/>
            <person name="Uohara A."/>
            <person name="Ohji S."/>
            <person name="Ichikawa N."/>
        </authorList>
    </citation>
    <scope>NUCLEOTIDE SEQUENCE [LARGE SCALE GENOMIC DNA]</scope>
    <source>
        <strain evidence="9 10">NBRC 16205</strain>
    </source>
</reference>
<evidence type="ECO:0000256" key="2">
    <source>
        <dbReference type="ARBA" id="ARBA00010139"/>
    </source>
</evidence>
<evidence type="ECO:0000256" key="3">
    <source>
        <dbReference type="ARBA" id="ARBA00022630"/>
    </source>
</evidence>
<dbReference type="PANTHER" id="PTHR43098:SF3">
    <property type="entry name" value="L-ORNITHINE N(5)-MONOOXYGENASE-RELATED"/>
    <property type="match status" value="1"/>
</dbReference>
<name>A0A511DMR4_9PSEU</name>
<evidence type="ECO:0000313" key="9">
    <source>
        <dbReference type="EMBL" id="GEL25084.1"/>
    </source>
</evidence>
<evidence type="ECO:0000313" key="10">
    <source>
        <dbReference type="Proteomes" id="UP000321685"/>
    </source>
</evidence>
<keyword evidence="10" id="KW-1185">Reference proteome</keyword>
<dbReference type="PRINTS" id="PR00411">
    <property type="entry name" value="PNDRDTASEI"/>
</dbReference>
<keyword evidence="3" id="KW-0285">Flavoprotein</keyword>
<sequence length="563" mass="61793">MSIPNPGRAEAGLAADGRTVADVGAGVGADAAVDTDVVVIGAGFAGLYGVHRFRQDGLSVRGFERGSGVGGTWFWNRYPGARCDIESIYYSYSFSDELQQDWTWTHRYATQPELLAYLNHVADRFDLRRSFSFDTSVTSAVFDDDTQTWVVGTDRGETVRCRFVVMATGPLSTPVDPQIPGLAEFGGQVLRTSDWPADVDLAGKRVAIVGTGSSCIQSAPIIADQAEHLYVVQRTPQFSIPAWNRAYDEDEIARIKAGYPRMREDAWATVGGILYEQPDHDPLTADPQQREAWLERTWARGGYLMIASYPNVVFDEEVNALVGEFVKTKLRARIRDEDVAGRLMPTYPFAAKRLCVDTDYFEIYNRDDVTLVDLRESGIDHVEAAGIVRDDGSRIDLDVIVLATGFHALTGAILAMDLRGRGGVRIQDKWSGSASNYLGFALAGFPNLFMVNGPGSVGVLYNMIPAAEQHIDFAADTIAYLDAHGLASVEPTEDAEKSWSAHVNEVAEQSVYPKANTWYMGDNVLGKPREFLAYAGGGPAYFRHFAQEAADGYPGFVLRERSS</sequence>
<dbReference type="Proteomes" id="UP000321685">
    <property type="component" value="Unassembled WGS sequence"/>
</dbReference>
<comment type="caution">
    <text evidence="9">The sequence shown here is derived from an EMBL/GenBank/DDBJ whole genome shotgun (WGS) entry which is preliminary data.</text>
</comment>
<evidence type="ECO:0000256" key="1">
    <source>
        <dbReference type="ARBA" id="ARBA00001974"/>
    </source>
</evidence>
<dbReference type="Pfam" id="PF07992">
    <property type="entry name" value="Pyr_redox_2"/>
    <property type="match status" value="1"/>
</dbReference>
<gene>
    <name evidence="9" type="ORF">PSU4_40380</name>
</gene>
<keyword evidence="4" id="KW-0274">FAD</keyword>
<keyword evidence="5" id="KW-0521">NADP</keyword>
<dbReference type="GO" id="GO:0016709">
    <property type="term" value="F:oxidoreductase activity, acting on paired donors, with incorporation or reduction of molecular oxygen, NAD(P)H as one donor, and incorporation of one atom of oxygen"/>
    <property type="evidence" value="ECO:0007669"/>
    <property type="project" value="UniProtKB-ARBA"/>
</dbReference>
<dbReference type="AlphaFoldDB" id="A0A511DMR4"/>
<evidence type="ECO:0000256" key="5">
    <source>
        <dbReference type="ARBA" id="ARBA00022857"/>
    </source>
</evidence>
<dbReference type="InterPro" id="IPR036188">
    <property type="entry name" value="FAD/NAD-bd_sf"/>
</dbReference>